<dbReference type="AlphaFoldDB" id="A0A3N1XSQ2"/>
<evidence type="ECO:0000313" key="1">
    <source>
        <dbReference type="EMBL" id="ROR29171.1"/>
    </source>
</evidence>
<name>A0A3N1XSQ2_9FIRM</name>
<comment type="caution">
    <text evidence="1">The sequence shown here is derived from an EMBL/GenBank/DDBJ whole genome shotgun (WGS) entry which is preliminary data.</text>
</comment>
<gene>
    <name evidence="1" type="ORF">EDD66_103106</name>
</gene>
<sequence length="75" mass="8607">MEVNHDLYTAAEIAEAEEAGKPIPKEKQTSTMYEIYFAREKGKGAYCIFLNKEYFTLESVEVLAESVEFTEKAFQ</sequence>
<dbReference type="Proteomes" id="UP000273083">
    <property type="component" value="Unassembled WGS sequence"/>
</dbReference>
<accession>A0A3N1XSQ2</accession>
<organism evidence="1 2">
    <name type="scientific">Mobilisporobacter senegalensis</name>
    <dbReference type="NCBI Taxonomy" id="1329262"/>
    <lineage>
        <taxon>Bacteria</taxon>
        <taxon>Bacillati</taxon>
        <taxon>Bacillota</taxon>
        <taxon>Clostridia</taxon>
        <taxon>Lachnospirales</taxon>
        <taxon>Lachnospiraceae</taxon>
        <taxon>Mobilisporobacter</taxon>
    </lineage>
</organism>
<proteinExistence type="predicted"/>
<keyword evidence="2" id="KW-1185">Reference proteome</keyword>
<dbReference type="RefSeq" id="WP_123608628.1">
    <property type="nucleotide sequence ID" value="NZ_RJVG01000003.1"/>
</dbReference>
<dbReference type="EMBL" id="RJVG01000003">
    <property type="protein sequence ID" value="ROR29171.1"/>
    <property type="molecule type" value="Genomic_DNA"/>
</dbReference>
<evidence type="ECO:0000313" key="2">
    <source>
        <dbReference type="Proteomes" id="UP000273083"/>
    </source>
</evidence>
<protein>
    <submittedName>
        <fullName evidence="1">Uncharacterized protein</fullName>
    </submittedName>
</protein>
<reference evidence="1 2" key="1">
    <citation type="submission" date="2018-11" db="EMBL/GenBank/DDBJ databases">
        <title>Genomic Encyclopedia of Type Strains, Phase IV (KMG-IV): sequencing the most valuable type-strain genomes for metagenomic binning, comparative biology and taxonomic classification.</title>
        <authorList>
            <person name="Goeker M."/>
        </authorList>
    </citation>
    <scope>NUCLEOTIDE SEQUENCE [LARGE SCALE GENOMIC DNA]</scope>
    <source>
        <strain evidence="1 2">DSM 26537</strain>
    </source>
</reference>